<feature type="transmembrane region" description="Helical" evidence="10">
    <location>
        <begin position="916"/>
        <end position="936"/>
    </location>
</feature>
<protein>
    <submittedName>
        <fullName evidence="12">ABC protein, sub ABCG</fullName>
    </submittedName>
</protein>
<evidence type="ECO:0000313" key="12">
    <source>
        <dbReference type="EMBL" id="KAH9510689.1"/>
    </source>
</evidence>
<keyword evidence="5" id="KW-0547">Nucleotide-binding</keyword>
<evidence type="ECO:0000256" key="9">
    <source>
        <dbReference type="SAM" id="MobiDB-lite"/>
    </source>
</evidence>
<evidence type="ECO:0000256" key="2">
    <source>
        <dbReference type="ARBA" id="ARBA00005814"/>
    </source>
</evidence>
<dbReference type="SMART" id="SM00382">
    <property type="entry name" value="AAA"/>
    <property type="match status" value="1"/>
</dbReference>
<evidence type="ECO:0000256" key="8">
    <source>
        <dbReference type="ARBA" id="ARBA00023136"/>
    </source>
</evidence>
<evidence type="ECO:0000256" key="10">
    <source>
        <dbReference type="SAM" id="Phobius"/>
    </source>
</evidence>
<keyword evidence="8 10" id="KW-0472">Membrane</keyword>
<dbReference type="InterPro" id="IPR027417">
    <property type="entry name" value="P-loop_NTPase"/>
</dbReference>
<dbReference type="OrthoDB" id="6502782at2759"/>
<dbReference type="Pfam" id="PF01061">
    <property type="entry name" value="ABC2_membrane"/>
    <property type="match status" value="1"/>
</dbReference>
<reference evidence="12" key="2">
    <citation type="journal article" date="2022" name="Res Sq">
        <title>Comparative Genomics Reveals Insights into the Divergent Evolution of Astigmatic Mites and Household Pest Adaptations.</title>
        <authorList>
            <person name="Xiong Q."/>
            <person name="Wan A.T.-Y."/>
            <person name="Liu X.-Y."/>
            <person name="Fung C.S.-H."/>
            <person name="Xiao X."/>
            <person name="Malainual N."/>
            <person name="Hou J."/>
            <person name="Wang L."/>
            <person name="Wang M."/>
            <person name="Yang K."/>
            <person name="Cui Y."/>
            <person name="Leung E."/>
            <person name="Nong W."/>
            <person name="Shin S.-K."/>
            <person name="Au S."/>
            <person name="Jeong K.Y."/>
            <person name="Chew F.T."/>
            <person name="Hui J."/>
            <person name="Leung T.F."/>
            <person name="Tungtrongchitr A."/>
            <person name="Zhong N."/>
            <person name="Liu Z."/>
            <person name="Tsui S."/>
        </authorList>
    </citation>
    <scope>NUCLEOTIDE SEQUENCE</scope>
    <source>
        <strain evidence="12">Derf</strain>
        <tissue evidence="12">Whole organism</tissue>
    </source>
</reference>
<keyword evidence="3" id="KW-0813">Transport</keyword>
<comment type="caution">
    <text evidence="12">The sequence shown here is derived from an EMBL/GenBank/DDBJ whole genome shotgun (WGS) entry which is preliminary data.</text>
</comment>
<accession>A0A922HUF2</accession>
<dbReference type="PANTHER" id="PTHR48041:SF118">
    <property type="entry name" value="ATP-BINDING CASSETTE TRANSPORTER (ABC TRANSPORTER) FAMILY G MEMBER 16"/>
    <property type="match status" value="1"/>
</dbReference>
<evidence type="ECO:0000256" key="6">
    <source>
        <dbReference type="ARBA" id="ARBA00022840"/>
    </source>
</evidence>
<dbReference type="AlphaFoldDB" id="A0A922HUF2"/>
<evidence type="ECO:0000256" key="4">
    <source>
        <dbReference type="ARBA" id="ARBA00022692"/>
    </source>
</evidence>
<evidence type="ECO:0000256" key="5">
    <source>
        <dbReference type="ARBA" id="ARBA00022741"/>
    </source>
</evidence>
<dbReference type="InterPro" id="IPR050352">
    <property type="entry name" value="ABCG_transporters"/>
</dbReference>
<dbReference type="Gene3D" id="3.40.50.300">
    <property type="entry name" value="P-loop containing nucleotide triphosphate hydrolases"/>
    <property type="match status" value="1"/>
</dbReference>
<keyword evidence="4 10" id="KW-0812">Transmembrane</keyword>
<feature type="transmembrane region" description="Helical" evidence="10">
    <location>
        <begin position="664"/>
        <end position="686"/>
    </location>
</feature>
<dbReference type="InterPro" id="IPR003439">
    <property type="entry name" value="ABC_transporter-like_ATP-bd"/>
</dbReference>
<dbReference type="GO" id="GO:0140359">
    <property type="term" value="F:ABC-type transporter activity"/>
    <property type="evidence" value="ECO:0007669"/>
    <property type="project" value="InterPro"/>
</dbReference>
<feature type="transmembrane region" description="Helical" evidence="10">
    <location>
        <begin position="776"/>
        <end position="794"/>
    </location>
</feature>
<keyword evidence="6" id="KW-0067">ATP-binding</keyword>
<reference evidence="12" key="1">
    <citation type="submission" date="2013-05" db="EMBL/GenBank/DDBJ databases">
        <authorList>
            <person name="Yim A.K.Y."/>
            <person name="Chan T.F."/>
            <person name="Ji K.M."/>
            <person name="Liu X.Y."/>
            <person name="Zhou J.W."/>
            <person name="Li R.Q."/>
            <person name="Yang K.Y."/>
            <person name="Li J."/>
            <person name="Li M."/>
            <person name="Law P.T.W."/>
            <person name="Wu Y.L."/>
            <person name="Cai Z.L."/>
            <person name="Qin H."/>
            <person name="Bao Y."/>
            <person name="Leung R.K.K."/>
            <person name="Ng P.K.S."/>
            <person name="Zou J."/>
            <person name="Zhong X.J."/>
            <person name="Ran P.X."/>
            <person name="Zhong N.S."/>
            <person name="Liu Z.G."/>
            <person name="Tsui S.K.W."/>
        </authorList>
    </citation>
    <scope>NUCLEOTIDE SEQUENCE</scope>
    <source>
        <strain evidence="12">Derf</strain>
        <tissue evidence="12">Whole organism</tissue>
    </source>
</reference>
<evidence type="ECO:0000313" key="13">
    <source>
        <dbReference type="Proteomes" id="UP000790347"/>
    </source>
</evidence>
<feature type="transmembrane region" description="Helical" evidence="10">
    <location>
        <begin position="744"/>
        <end position="770"/>
    </location>
</feature>
<evidence type="ECO:0000256" key="3">
    <source>
        <dbReference type="ARBA" id="ARBA00022448"/>
    </source>
</evidence>
<dbReference type="PANTHER" id="PTHR48041">
    <property type="entry name" value="ABC TRANSPORTER G FAMILY MEMBER 28"/>
    <property type="match status" value="1"/>
</dbReference>
<dbReference type="Proteomes" id="UP000790347">
    <property type="component" value="Unassembled WGS sequence"/>
</dbReference>
<organism evidence="12 13">
    <name type="scientific">Dermatophagoides farinae</name>
    <name type="common">American house dust mite</name>
    <dbReference type="NCBI Taxonomy" id="6954"/>
    <lineage>
        <taxon>Eukaryota</taxon>
        <taxon>Metazoa</taxon>
        <taxon>Ecdysozoa</taxon>
        <taxon>Arthropoda</taxon>
        <taxon>Chelicerata</taxon>
        <taxon>Arachnida</taxon>
        <taxon>Acari</taxon>
        <taxon>Acariformes</taxon>
        <taxon>Sarcoptiformes</taxon>
        <taxon>Astigmata</taxon>
        <taxon>Psoroptidia</taxon>
        <taxon>Analgoidea</taxon>
        <taxon>Pyroglyphidae</taxon>
        <taxon>Dermatophagoidinae</taxon>
        <taxon>Dermatophagoides</taxon>
    </lineage>
</organism>
<comment type="subcellular location">
    <subcellularLocation>
        <location evidence="1">Membrane</location>
        <topology evidence="1">Multi-pass membrane protein</topology>
    </subcellularLocation>
</comment>
<feature type="transmembrane region" description="Helical" evidence="10">
    <location>
        <begin position="806"/>
        <end position="827"/>
    </location>
</feature>
<feature type="compositionally biased region" description="Basic and acidic residues" evidence="9">
    <location>
        <begin position="1"/>
        <end position="25"/>
    </location>
</feature>
<dbReference type="GO" id="GO:0016887">
    <property type="term" value="F:ATP hydrolysis activity"/>
    <property type="evidence" value="ECO:0007669"/>
    <property type="project" value="InterPro"/>
</dbReference>
<name>A0A922HUF2_DERFA</name>
<feature type="compositionally biased region" description="Polar residues" evidence="9">
    <location>
        <begin position="50"/>
        <end position="64"/>
    </location>
</feature>
<comment type="similarity">
    <text evidence="2">Belongs to the ABC transporter superfamily. ABCG family. Eye pigment precursor importer (TC 3.A.1.204) subfamily.</text>
</comment>
<feature type="region of interest" description="Disordered" evidence="9">
    <location>
        <begin position="1"/>
        <end position="84"/>
    </location>
</feature>
<evidence type="ECO:0000256" key="1">
    <source>
        <dbReference type="ARBA" id="ARBA00004141"/>
    </source>
</evidence>
<dbReference type="Pfam" id="PF00005">
    <property type="entry name" value="ABC_tran"/>
    <property type="match status" value="1"/>
</dbReference>
<evidence type="ECO:0000259" key="11">
    <source>
        <dbReference type="PROSITE" id="PS50893"/>
    </source>
</evidence>
<keyword evidence="13" id="KW-1185">Reference proteome</keyword>
<dbReference type="PROSITE" id="PS50893">
    <property type="entry name" value="ABC_TRANSPORTER_2"/>
    <property type="match status" value="1"/>
</dbReference>
<dbReference type="SUPFAM" id="SSF52540">
    <property type="entry name" value="P-loop containing nucleoside triphosphate hydrolases"/>
    <property type="match status" value="1"/>
</dbReference>
<feature type="domain" description="ABC transporter" evidence="11">
    <location>
        <begin position="288"/>
        <end position="522"/>
    </location>
</feature>
<keyword evidence="7 10" id="KW-1133">Transmembrane helix</keyword>
<dbReference type="GO" id="GO:0005524">
    <property type="term" value="F:ATP binding"/>
    <property type="evidence" value="ECO:0007669"/>
    <property type="project" value="UniProtKB-KW"/>
</dbReference>
<dbReference type="EMBL" id="ASGP02000004">
    <property type="protein sequence ID" value="KAH9510689.1"/>
    <property type="molecule type" value="Genomic_DNA"/>
</dbReference>
<sequence length="943" mass="107429">MNEREKDVENNQDSREVEVDNRDSDTSESDSSTDSEEDSNIENSNRVRKLSTNTGADVLNQTAEPNAKIKGSSNSSESFKQSRLTRTLTPLKQFSLSKLKPQNSQVANLSFDFSTISLHHSMDSLKNLTTNKVKFPKGNLFRRNVKTADVNSDMSNGIGSIARNNDENNFNNNQQQQTILHHVNEDEEKSEIEKAIKNLQNRTSLSSFNKNPSLESNGKADNIQEPILQDEDKISLAIPSSESFMRIEVSAENTDAPSSNLTAGAFEIIWRNVIYYPANVQAEKNDSVEKNSTKKKQRSRRAILNNISGMFRSGQMTGIMGPSGCGKTVLLNCIAGFLPIHIRKENSGDILVNGLNSVRIGFVEQFDHLHEKLTVRETLLFASKIRNAARYYLNHEKVVNSVMERLYLTEMADIAVSRCSNGQRKRVSIAIELVFNSDILMLDEPTTGVDSVNGYQIMNNLKSLTKRRKAIAIVATIHQPSARIFALFDNLIILSCKGSILFQGHPNDLTQILQDIGLKCPMYTSLSDYILEVASGDFGNKSLQTLSHYNNEMNKKRFSDDFNEVEMNSLREAVKRAHLGDQRSLALCTWLVLWRCFICNYRNPFSLKTRIPSLTFMAIFLIMLYGDDIGQISTCGTKYVLWNAKIEDILDIMEEHSTLVHENLSVLLLLNIVALYNSMLALIITIPDEIYVFRREYNNYSYTIWTYFAAKTISELPFTMISTSIFTWAVHRGTGQIFDHWDRIYFTILPCCLITLVGQFIGMMLGTIFYGSQVQAVFGMTFILVPVLVFSGYFKLISQMNSVMVFLSNLSFLKPSMNSIMIATYGFDRCFFQTQQELQQIQAMNQSRPDWIDSVTTLVDIYATTYNQTQLMDKELENEQKLIGFMGIGKNPNDRRAFILQYWELSETHDSYYHEIYHLIIYNLILAGMVYITMFIRLKREKN</sequence>
<dbReference type="InterPro" id="IPR013525">
    <property type="entry name" value="ABC2_TM"/>
</dbReference>
<dbReference type="InterPro" id="IPR003593">
    <property type="entry name" value="AAA+_ATPase"/>
</dbReference>
<dbReference type="GO" id="GO:0005886">
    <property type="term" value="C:plasma membrane"/>
    <property type="evidence" value="ECO:0007669"/>
    <property type="project" value="TreeGrafter"/>
</dbReference>
<proteinExistence type="inferred from homology"/>
<feature type="compositionally biased region" description="Polar residues" evidence="9">
    <location>
        <begin position="71"/>
        <end position="84"/>
    </location>
</feature>
<evidence type="ECO:0000256" key="7">
    <source>
        <dbReference type="ARBA" id="ARBA00022989"/>
    </source>
</evidence>
<feature type="compositionally biased region" description="Acidic residues" evidence="9">
    <location>
        <begin position="26"/>
        <end position="40"/>
    </location>
</feature>
<gene>
    <name evidence="12" type="primary">wht-4_9</name>
    <name evidence="12" type="ORF">DERF_009199</name>
</gene>